<dbReference type="PROSITE" id="PS51318">
    <property type="entry name" value="TAT"/>
    <property type="match status" value="1"/>
</dbReference>
<dbReference type="GO" id="GO:0051301">
    <property type="term" value="P:cell division"/>
    <property type="evidence" value="ECO:0007669"/>
    <property type="project" value="UniProtKB-KW"/>
</dbReference>
<keyword evidence="2" id="KW-0560">Oxidoreductase</keyword>
<dbReference type="InterPro" id="IPR034279">
    <property type="entry name" value="CuRO_3_CopA"/>
</dbReference>
<dbReference type="InterPro" id="IPR008972">
    <property type="entry name" value="Cupredoxin"/>
</dbReference>
<dbReference type="CDD" id="cd13896">
    <property type="entry name" value="CuRO_3_CopA"/>
    <property type="match status" value="1"/>
</dbReference>
<sequence>MSAGFRRSGMSRRGFLGLGAGLAAVGVAQACGVRSAASSPVGPGSPQVAELERTRRAAGARVVDVPLRAKQATVDLGGVQVPTWVFDDRLPGPEIRLRRGDVLRARLSNEVSEDTSVHWHGIAMRNDMDGVPGLTQDPVRPGSTFTYEFAVPHAGTYFFHPHVGVQLDRGLYAPLIVEDPDEPGRYDAEAVIVLDDWLDGVTAGPDAKLAELRRDGMKMDHGGMSGMGHGDMGHGSAGGGASPLGADAGDVDYPHYLVNGRLATAPETVPAKPGQRLRLRLINAAGDTAFRVALGGHRMTVTDTDGFPVEPVEADSLLIGMGERYDVVVTLGDGVFPLVASAEGKQGQAMALIRTGAGAAPPADVRPRELDGGLLMADALSAAAPVRLAAGQPDRTHTVELGMDMSQPYRWTLNGKAFDEHVPMPVQQGERVRLRFVNKTMMFHPMHLHGHTFQVVGGQRPGPRKDTTSVLPMQTVEVDFVADNPGQWMLHCHNIYHGEAGMMTTVSYVE</sequence>
<dbReference type="InterPro" id="IPR011706">
    <property type="entry name" value="Cu-oxidase_C"/>
</dbReference>
<evidence type="ECO:0000313" key="8">
    <source>
        <dbReference type="EMBL" id="SFM56964.1"/>
    </source>
</evidence>
<dbReference type="EMBL" id="RBXX01000002">
    <property type="protein sequence ID" value="RKT89184.1"/>
    <property type="molecule type" value="Genomic_DNA"/>
</dbReference>
<dbReference type="CDD" id="cd13861">
    <property type="entry name" value="CuRO_1_CumA_like"/>
    <property type="match status" value="1"/>
</dbReference>
<dbReference type="AlphaFoldDB" id="A0A1I4RY69"/>
<gene>
    <name evidence="7" type="ORF">ATL45_7638</name>
    <name evidence="8" type="ORF">SAMN05421805_101740</name>
</gene>
<dbReference type="InterPro" id="IPR045087">
    <property type="entry name" value="Cu-oxidase_fam"/>
</dbReference>
<keyword evidence="3" id="KW-0186">Copper</keyword>
<evidence type="ECO:0000259" key="4">
    <source>
        <dbReference type="Pfam" id="PF00394"/>
    </source>
</evidence>
<dbReference type="InterPro" id="IPR001117">
    <property type="entry name" value="Cu-oxidase_2nd"/>
</dbReference>
<evidence type="ECO:0000259" key="5">
    <source>
        <dbReference type="Pfam" id="PF07731"/>
    </source>
</evidence>
<dbReference type="OrthoDB" id="345021at2"/>
<evidence type="ECO:0000313" key="10">
    <source>
        <dbReference type="Proteomes" id="UP000270697"/>
    </source>
</evidence>
<proteinExistence type="predicted"/>
<dbReference type="STRING" id="455193.SAMN05421805_101740"/>
<dbReference type="PANTHER" id="PTHR11709:SF394">
    <property type="entry name" value="FI03373P-RELATED"/>
    <property type="match status" value="1"/>
</dbReference>
<keyword evidence="8" id="KW-0167">Capsid protein</keyword>
<dbReference type="PROSITE" id="PS51257">
    <property type="entry name" value="PROKAR_LIPOPROTEIN"/>
    <property type="match status" value="1"/>
</dbReference>
<feature type="domain" description="Plastocyanin-like" evidence="5">
    <location>
        <begin position="405"/>
        <end position="506"/>
    </location>
</feature>
<keyword evidence="10" id="KW-1185">Reference proteome</keyword>
<evidence type="ECO:0000259" key="6">
    <source>
        <dbReference type="Pfam" id="PF07732"/>
    </source>
</evidence>
<keyword evidence="8" id="KW-0131">Cell cycle</keyword>
<reference evidence="8 9" key="1">
    <citation type="submission" date="2016-10" db="EMBL/GenBank/DDBJ databases">
        <authorList>
            <person name="de Groot N.N."/>
        </authorList>
    </citation>
    <scope>NUCLEOTIDE SEQUENCE [LARGE SCALE GENOMIC DNA]</scope>
    <source>
        <strain evidence="8 9">CPCC 201259</strain>
    </source>
</reference>
<dbReference type="GO" id="GO:0005507">
    <property type="term" value="F:copper ion binding"/>
    <property type="evidence" value="ECO:0007669"/>
    <property type="project" value="InterPro"/>
</dbReference>
<reference evidence="7 10" key="2">
    <citation type="submission" date="2018-10" db="EMBL/GenBank/DDBJ databases">
        <title>Sequencing the genomes of 1000 actinobacteria strains.</title>
        <authorList>
            <person name="Klenk H.-P."/>
        </authorList>
    </citation>
    <scope>NUCLEOTIDE SEQUENCE [LARGE SCALE GENOMIC DNA]</scope>
    <source>
        <strain evidence="7 10">DSM 45119</strain>
    </source>
</reference>
<evidence type="ECO:0000313" key="7">
    <source>
        <dbReference type="EMBL" id="RKT89184.1"/>
    </source>
</evidence>
<dbReference type="PANTHER" id="PTHR11709">
    <property type="entry name" value="MULTI-COPPER OXIDASE"/>
    <property type="match status" value="1"/>
</dbReference>
<keyword evidence="8" id="KW-0132">Cell division</keyword>
<dbReference type="Pfam" id="PF07732">
    <property type="entry name" value="Cu-oxidase_3"/>
    <property type="match status" value="1"/>
</dbReference>
<dbReference type="Gene3D" id="2.60.40.420">
    <property type="entry name" value="Cupredoxins - blue copper proteins"/>
    <property type="match status" value="3"/>
</dbReference>
<dbReference type="Pfam" id="PF00394">
    <property type="entry name" value="Cu-oxidase"/>
    <property type="match status" value="1"/>
</dbReference>
<organism evidence="8 9">
    <name type="scientific">Saccharopolyspora antimicrobica</name>
    <dbReference type="NCBI Taxonomy" id="455193"/>
    <lineage>
        <taxon>Bacteria</taxon>
        <taxon>Bacillati</taxon>
        <taxon>Actinomycetota</taxon>
        <taxon>Actinomycetes</taxon>
        <taxon>Pseudonocardiales</taxon>
        <taxon>Pseudonocardiaceae</taxon>
        <taxon>Saccharopolyspora</taxon>
    </lineage>
</organism>
<evidence type="ECO:0000256" key="3">
    <source>
        <dbReference type="ARBA" id="ARBA00023008"/>
    </source>
</evidence>
<dbReference type="Proteomes" id="UP000199398">
    <property type="component" value="Unassembled WGS sequence"/>
</dbReference>
<keyword evidence="1" id="KW-0479">Metal-binding</keyword>
<protein>
    <submittedName>
        <fullName evidence="7">FtsP/CotA-like multicopper oxidase with cupredoxin domain</fullName>
    </submittedName>
    <submittedName>
        <fullName evidence="8">Multicopper oxidase with three cupredoxin domains (Includes cell division protein FtsP and spore coat protein CotA)</fullName>
    </submittedName>
</protein>
<dbReference type="InterPro" id="IPR033138">
    <property type="entry name" value="Cu_oxidase_CS"/>
</dbReference>
<dbReference type="Proteomes" id="UP000270697">
    <property type="component" value="Unassembled WGS sequence"/>
</dbReference>
<dbReference type="InterPro" id="IPR011707">
    <property type="entry name" value="Cu-oxidase-like_N"/>
</dbReference>
<keyword evidence="8" id="KW-0946">Virion</keyword>
<evidence type="ECO:0000313" key="9">
    <source>
        <dbReference type="Proteomes" id="UP000199398"/>
    </source>
</evidence>
<dbReference type="InterPro" id="IPR006311">
    <property type="entry name" value="TAT_signal"/>
</dbReference>
<evidence type="ECO:0000256" key="1">
    <source>
        <dbReference type="ARBA" id="ARBA00022723"/>
    </source>
</evidence>
<name>A0A1I4RY69_9PSEU</name>
<accession>A0A1I4RY69</accession>
<evidence type="ECO:0000256" key="2">
    <source>
        <dbReference type="ARBA" id="ARBA00023002"/>
    </source>
</evidence>
<dbReference type="CDD" id="cd13870">
    <property type="entry name" value="CuRO_2_CopA_like_1"/>
    <property type="match status" value="1"/>
</dbReference>
<dbReference type="Pfam" id="PF07731">
    <property type="entry name" value="Cu-oxidase_2"/>
    <property type="match status" value="1"/>
</dbReference>
<dbReference type="InterPro" id="IPR002355">
    <property type="entry name" value="Cu_oxidase_Cu_BS"/>
</dbReference>
<dbReference type="PROSITE" id="PS00080">
    <property type="entry name" value="MULTICOPPER_OXIDASE2"/>
    <property type="match status" value="1"/>
</dbReference>
<dbReference type="SUPFAM" id="SSF49503">
    <property type="entry name" value="Cupredoxins"/>
    <property type="match status" value="3"/>
</dbReference>
<feature type="domain" description="Plastocyanin-like" evidence="6">
    <location>
        <begin position="75"/>
        <end position="181"/>
    </location>
</feature>
<dbReference type="EMBL" id="FOUP01000001">
    <property type="protein sequence ID" value="SFM56964.1"/>
    <property type="molecule type" value="Genomic_DNA"/>
</dbReference>
<dbReference type="GO" id="GO:0016491">
    <property type="term" value="F:oxidoreductase activity"/>
    <property type="evidence" value="ECO:0007669"/>
    <property type="project" value="UniProtKB-KW"/>
</dbReference>
<feature type="domain" description="Plastocyanin-like" evidence="4">
    <location>
        <begin position="255"/>
        <end position="354"/>
    </location>
</feature>
<dbReference type="PROSITE" id="PS00079">
    <property type="entry name" value="MULTICOPPER_OXIDASE1"/>
    <property type="match status" value="1"/>
</dbReference>